<dbReference type="InterPro" id="IPR015631">
    <property type="entry name" value="CD2/SLAM_rcpt"/>
</dbReference>
<evidence type="ECO:0000256" key="4">
    <source>
        <dbReference type="ARBA" id="ARBA00023180"/>
    </source>
</evidence>
<keyword evidence="5" id="KW-0812">Transmembrane</keyword>
<name>A0A093BL16_CHAPE</name>
<evidence type="ECO:0000259" key="6">
    <source>
        <dbReference type="PROSITE" id="PS50835"/>
    </source>
</evidence>
<dbReference type="InterPro" id="IPR007110">
    <property type="entry name" value="Ig-like_dom"/>
</dbReference>
<keyword evidence="2" id="KW-0732">Signal</keyword>
<dbReference type="Gene3D" id="2.60.40.10">
    <property type="entry name" value="Immunoglobulins"/>
    <property type="match status" value="2"/>
</dbReference>
<keyword evidence="5" id="KW-1133">Transmembrane helix</keyword>
<accession>A0A093BL16</accession>
<proteinExistence type="predicted"/>
<feature type="transmembrane region" description="Helical" evidence="5">
    <location>
        <begin position="171"/>
        <end position="190"/>
    </location>
</feature>
<gene>
    <name evidence="7" type="ORF">M959_02755</name>
</gene>
<comment type="subcellular location">
    <subcellularLocation>
        <location evidence="1">Membrane</location>
    </subcellularLocation>
</comment>
<feature type="non-terminal residue" evidence="7">
    <location>
        <position position="245"/>
    </location>
</feature>
<feature type="non-terminal residue" evidence="7">
    <location>
        <position position="1"/>
    </location>
</feature>
<dbReference type="AlphaFoldDB" id="A0A093BL16"/>
<evidence type="ECO:0000313" key="7">
    <source>
        <dbReference type="EMBL" id="KFU94314.1"/>
    </source>
</evidence>
<evidence type="ECO:0000256" key="3">
    <source>
        <dbReference type="ARBA" id="ARBA00023136"/>
    </source>
</evidence>
<dbReference type="Proteomes" id="UP000031515">
    <property type="component" value="Unassembled WGS sequence"/>
</dbReference>
<feature type="domain" description="Ig-like" evidence="6">
    <location>
        <begin position="73"/>
        <end position="150"/>
    </location>
</feature>
<reference evidence="8" key="2">
    <citation type="journal article" date="2014" name="Science">
        <title>Comparative genomics reveals insights into avian genome evolution and adaptation.</title>
        <authorList>
            <consortium name="Avian Genome Consortium"/>
            <person name="Zhang G."/>
            <person name="Li C."/>
            <person name="Li Q."/>
            <person name="Li B."/>
            <person name="Larkin D.M."/>
            <person name="Lee C."/>
            <person name="Storz J.F."/>
            <person name="Antunes A."/>
            <person name="Greenwold M.J."/>
            <person name="Meredith R.W."/>
            <person name="Odeen A."/>
            <person name="Cui J."/>
            <person name="Zhou Q."/>
            <person name="Xu L."/>
            <person name="Pan H."/>
            <person name="Wang Z."/>
            <person name="Jin L."/>
            <person name="Zhang P."/>
            <person name="Hu H."/>
            <person name="Yang W."/>
            <person name="Hu J."/>
            <person name="Xiao J."/>
            <person name="Yang Z."/>
            <person name="Liu Y."/>
            <person name="Xie Q."/>
            <person name="Yu H."/>
            <person name="Lian J."/>
            <person name="Wen P."/>
            <person name="Zhang F."/>
            <person name="Li H."/>
            <person name="Zeng Y."/>
            <person name="Xiong Z."/>
            <person name="Liu S."/>
            <person name="Zhou L."/>
            <person name="Huang Z."/>
            <person name="An N."/>
            <person name="Wang J."/>
            <person name="Zheng Q."/>
            <person name="Xiong Y."/>
            <person name="Wang G."/>
            <person name="Wang B."/>
            <person name="Wang J."/>
            <person name="Fan Y."/>
            <person name="da Fonseca R.R."/>
            <person name="Alfaro-Nunez A."/>
            <person name="Schubert M."/>
            <person name="Orlando L."/>
            <person name="Mourier T."/>
            <person name="Howard J.T."/>
            <person name="Ganapathy G."/>
            <person name="Pfenning A."/>
            <person name="Whitney O."/>
            <person name="Rivas M.V."/>
            <person name="Hara E."/>
            <person name="Smith J."/>
            <person name="Farre M."/>
            <person name="Narayan J."/>
            <person name="Slavov G."/>
            <person name="Romanov M.N."/>
            <person name="Borges R."/>
            <person name="Machado J.P."/>
            <person name="Khan I."/>
            <person name="Springer M.S."/>
            <person name="Gatesy J."/>
            <person name="Hoffmann F.G."/>
            <person name="Opazo J.C."/>
            <person name="Hastad O."/>
            <person name="Sawyer R.H."/>
            <person name="Kim H."/>
            <person name="Kim K.W."/>
            <person name="Kim H.J."/>
            <person name="Cho S."/>
            <person name="Li N."/>
            <person name="Huang Y."/>
            <person name="Bruford M.W."/>
            <person name="Zhan X."/>
            <person name="Dixon A."/>
            <person name="Bertelsen M.F."/>
            <person name="Derryberry E."/>
            <person name="Warren W."/>
            <person name="Wilson R.K."/>
            <person name="Li S."/>
            <person name="Ray D.A."/>
            <person name="Green R.E."/>
            <person name="O'Brien S.J."/>
            <person name="Griffin D."/>
            <person name="Johnson W.E."/>
            <person name="Haussler D."/>
            <person name="Ryder O.A."/>
            <person name="Willerslev E."/>
            <person name="Graves G.R."/>
            <person name="Alstrom P."/>
            <person name="Fjeldsa J."/>
            <person name="Mindell D.P."/>
            <person name="Edwards S.V."/>
            <person name="Braun E.L."/>
            <person name="Rahbek C."/>
            <person name="Burt D.W."/>
            <person name="Houde P."/>
            <person name="Zhang Y."/>
            <person name="Yang H."/>
            <person name="Wang J."/>
            <person name="Jarvis E.D."/>
            <person name="Gilbert M.T."/>
            <person name="Wang J."/>
        </authorList>
    </citation>
    <scope>NUCLEOTIDE SEQUENCE [LARGE SCALE GENOMIC DNA]</scope>
</reference>
<reference evidence="7 8" key="1">
    <citation type="submission" date="2013-08" db="EMBL/GenBank/DDBJ databases">
        <title>Genome evolution of avian class.</title>
        <authorList>
            <person name="Zhang G."/>
            <person name="Li C."/>
        </authorList>
    </citation>
    <scope>NUCLEOTIDE SEQUENCE [LARGE SCALE GENOMIC DNA]</scope>
    <source>
        <strain evidence="7">M959</strain>
    </source>
</reference>
<evidence type="ECO:0000313" key="8">
    <source>
        <dbReference type="Proteomes" id="UP000031515"/>
    </source>
</evidence>
<dbReference type="GO" id="GO:0016020">
    <property type="term" value="C:membrane"/>
    <property type="evidence" value="ECO:0007669"/>
    <property type="project" value="UniProtKB-SubCell"/>
</dbReference>
<dbReference type="PANTHER" id="PTHR12080:SF55">
    <property type="entry name" value="LYMPHOCYTE FUNCTION-ASSOCIATED ANTIGEN 3"/>
    <property type="match status" value="1"/>
</dbReference>
<protein>
    <submittedName>
        <fullName evidence="7">Signaling lymphocytic activation molecule</fullName>
    </submittedName>
</protein>
<keyword evidence="3 5" id="KW-0472">Membrane</keyword>
<dbReference type="EMBL" id="KN126986">
    <property type="protein sequence ID" value="KFU94314.1"/>
    <property type="molecule type" value="Genomic_DNA"/>
</dbReference>
<organism evidence="7 8">
    <name type="scientific">Chaetura pelagica</name>
    <name type="common">Chimney swift</name>
    <name type="synonym">Hirundo pelagica</name>
    <dbReference type="NCBI Taxonomy" id="8897"/>
    <lineage>
        <taxon>Eukaryota</taxon>
        <taxon>Metazoa</taxon>
        <taxon>Chordata</taxon>
        <taxon>Craniata</taxon>
        <taxon>Vertebrata</taxon>
        <taxon>Euteleostomi</taxon>
        <taxon>Archelosauria</taxon>
        <taxon>Archosauria</taxon>
        <taxon>Dinosauria</taxon>
        <taxon>Saurischia</taxon>
        <taxon>Theropoda</taxon>
        <taxon>Coelurosauria</taxon>
        <taxon>Aves</taxon>
        <taxon>Neognathae</taxon>
        <taxon>Neoaves</taxon>
        <taxon>Strisores</taxon>
        <taxon>Apodiformes</taxon>
        <taxon>Apodidae</taxon>
        <taxon>Apodinae</taxon>
        <taxon>Chaetura</taxon>
    </lineage>
</organism>
<dbReference type="PROSITE" id="PS50835">
    <property type="entry name" value="IG_LIKE"/>
    <property type="match status" value="1"/>
</dbReference>
<sequence length="245" mass="27770">EDPKHKLVLLRYTEGNYTNYMKGRTRFHQVDFSLEILNTSRQDRQLYEYLVSKGPEEEVLQIWLDVFEPVSDPRIQHLSWSMANGSCTITLNCTAERGDNISYSWVNQDLSTPGLCSSTGSILHLSYPLQNTSISCSCRASNPVSYQVVTFNSSGCSYKQDDSSSLTTEQLILVVLSVVLVIIFIMSIFWRKHRARKKQEHPPLAQATGVNTIYSQVQRVERRRSNPTEHPSCTTIYAAATGQPL</sequence>
<keyword evidence="8" id="KW-1185">Reference proteome</keyword>
<keyword evidence="4" id="KW-0325">Glycoprotein</keyword>
<dbReference type="InterPro" id="IPR013783">
    <property type="entry name" value="Ig-like_fold"/>
</dbReference>
<evidence type="ECO:0000256" key="2">
    <source>
        <dbReference type="ARBA" id="ARBA00022729"/>
    </source>
</evidence>
<evidence type="ECO:0000256" key="5">
    <source>
        <dbReference type="SAM" id="Phobius"/>
    </source>
</evidence>
<dbReference type="PANTHER" id="PTHR12080">
    <property type="entry name" value="SIGNALING LYMPHOCYTIC ACTIVATION MOLECULE"/>
    <property type="match status" value="1"/>
</dbReference>
<evidence type="ECO:0000256" key="1">
    <source>
        <dbReference type="ARBA" id="ARBA00004370"/>
    </source>
</evidence>